<reference evidence="1 2" key="1">
    <citation type="submission" date="2018-05" db="EMBL/GenBank/DDBJ databases">
        <title>Freshwater and sediment microbial communities from various areas in North America, analyzing microbe dynamics in response to fracking.</title>
        <authorList>
            <person name="Lamendella R."/>
        </authorList>
    </citation>
    <scope>NUCLEOTIDE SEQUENCE [LARGE SCALE GENOMIC DNA]</scope>
    <source>
        <strain evidence="1 2">15_TX</strain>
    </source>
</reference>
<protein>
    <submittedName>
        <fullName evidence="1">Uncharacterized protein</fullName>
    </submittedName>
</protein>
<comment type="caution">
    <text evidence="1">The sequence shown here is derived from an EMBL/GenBank/DDBJ whole genome shotgun (WGS) entry which is preliminary data.</text>
</comment>
<organism evidence="1 2">
    <name type="scientific">Cytobacillus oceanisediminis</name>
    <dbReference type="NCBI Taxonomy" id="665099"/>
    <lineage>
        <taxon>Bacteria</taxon>
        <taxon>Bacillati</taxon>
        <taxon>Bacillota</taxon>
        <taxon>Bacilli</taxon>
        <taxon>Bacillales</taxon>
        <taxon>Bacillaceae</taxon>
        <taxon>Cytobacillus</taxon>
    </lineage>
</organism>
<evidence type="ECO:0000313" key="2">
    <source>
        <dbReference type="Proteomes" id="UP000247150"/>
    </source>
</evidence>
<evidence type="ECO:0000313" key="1">
    <source>
        <dbReference type="EMBL" id="PWW17382.1"/>
    </source>
</evidence>
<dbReference type="AlphaFoldDB" id="A0A2V2ZCK5"/>
<gene>
    <name evidence="1" type="ORF">DFO73_1276</name>
</gene>
<sequence length="125" mass="14878">MVTAIVIPIICLYFYWLTKKEMRESYEKWADLNNVPEEAIISGEIVHMSESKQRYYYHRYVHVLDLTIQSSAKKQWKVKKITPLMKNASLPSLNIGDTVHLYGNWKEEYFLVSRIHVKEQSNVRK</sequence>
<proteinExistence type="predicted"/>
<dbReference type="EMBL" id="QGTW01000027">
    <property type="protein sequence ID" value="PWW17382.1"/>
    <property type="molecule type" value="Genomic_DNA"/>
</dbReference>
<name>A0A2V2ZCK5_9BACI</name>
<accession>A0A2V2ZCK5</accession>
<dbReference type="OrthoDB" id="2917898at2"/>
<dbReference type="Proteomes" id="UP000247150">
    <property type="component" value="Unassembled WGS sequence"/>
</dbReference>
<dbReference type="RefSeq" id="WP_110067826.1">
    <property type="nucleotide sequence ID" value="NZ_QGTW01000027.1"/>
</dbReference>